<dbReference type="AlphaFoldDB" id="A0A1T4KR17"/>
<organism evidence="4 5">
    <name type="scientific">Anaerorhabdus furcosa</name>
    <dbReference type="NCBI Taxonomy" id="118967"/>
    <lineage>
        <taxon>Bacteria</taxon>
        <taxon>Bacillati</taxon>
        <taxon>Bacillota</taxon>
        <taxon>Erysipelotrichia</taxon>
        <taxon>Erysipelotrichales</taxon>
        <taxon>Erysipelotrichaceae</taxon>
        <taxon>Anaerorhabdus</taxon>
    </lineage>
</organism>
<dbReference type="PROSITE" id="PS01081">
    <property type="entry name" value="HTH_TETR_1"/>
    <property type="match status" value="1"/>
</dbReference>
<dbReference type="PANTHER" id="PTHR43479">
    <property type="entry name" value="ACREF/ENVCD OPERON REPRESSOR-RELATED"/>
    <property type="match status" value="1"/>
</dbReference>
<dbReference type="InterPro" id="IPR001647">
    <property type="entry name" value="HTH_TetR"/>
</dbReference>
<protein>
    <submittedName>
        <fullName evidence="4">Transcriptional regulator, TetR family</fullName>
    </submittedName>
</protein>
<keyword evidence="1 2" id="KW-0238">DNA-binding</keyword>
<dbReference type="InterPro" id="IPR009057">
    <property type="entry name" value="Homeodomain-like_sf"/>
</dbReference>
<evidence type="ECO:0000256" key="1">
    <source>
        <dbReference type="ARBA" id="ARBA00023125"/>
    </source>
</evidence>
<dbReference type="Proteomes" id="UP000243297">
    <property type="component" value="Unassembled WGS sequence"/>
</dbReference>
<name>A0A1T4KR17_9FIRM</name>
<dbReference type="InterPro" id="IPR050624">
    <property type="entry name" value="HTH-type_Tx_Regulator"/>
</dbReference>
<evidence type="ECO:0000313" key="5">
    <source>
        <dbReference type="Proteomes" id="UP000243297"/>
    </source>
</evidence>
<dbReference type="SUPFAM" id="SSF46689">
    <property type="entry name" value="Homeodomain-like"/>
    <property type="match status" value="1"/>
</dbReference>
<sequence length="183" mass="21671">MYKKLESKEDILLEAIDLVKTKGFKELSIRCLASQCNVSVGTIYNYFPSKQELLVETVEMIWRKVFHNQVCDYENSSFFEVLAWFETCIRKGIREFPDFLSKHNQYFSGKEVQAGKKQMSEYFVHMQRGILFSLQKEERLCKSLKSQNINEKEFIDYVVWSLIDCITNKRSTDVLFKMIHAMN</sequence>
<dbReference type="Pfam" id="PF00440">
    <property type="entry name" value="TetR_N"/>
    <property type="match status" value="1"/>
</dbReference>
<dbReference type="STRING" id="118967.SAMN02745191_0660"/>
<evidence type="ECO:0000313" key="4">
    <source>
        <dbReference type="EMBL" id="SJZ44820.1"/>
    </source>
</evidence>
<dbReference type="PANTHER" id="PTHR43479:SF11">
    <property type="entry name" value="ACREF_ENVCD OPERON REPRESSOR-RELATED"/>
    <property type="match status" value="1"/>
</dbReference>
<proteinExistence type="predicted"/>
<feature type="domain" description="HTH tetR-type" evidence="3">
    <location>
        <begin position="5"/>
        <end position="65"/>
    </location>
</feature>
<dbReference type="PRINTS" id="PR00455">
    <property type="entry name" value="HTHTETR"/>
</dbReference>
<evidence type="ECO:0000259" key="3">
    <source>
        <dbReference type="PROSITE" id="PS50977"/>
    </source>
</evidence>
<evidence type="ECO:0000256" key="2">
    <source>
        <dbReference type="PROSITE-ProRule" id="PRU00335"/>
    </source>
</evidence>
<keyword evidence="5" id="KW-1185">Reference proteome</keyword>
<dbReference type="OrthoDB" id="6430772at2"/>
<dbReference type="GO" id="GO:0003677">
    <property type="term" value="F:DNA binding"/>
    <property type="evidence" value="ECO:0007669"/>
    <property type="project" value="UniProtKB-UniRule"/>
</dbReference>
<dbReference type="EMBL" id="FUWY01000001">
    <property type="protein sequence ID" value="SJZ44820.1"/>
    <property type="molecule type" value="Genomic_DNA"/>
</dbReference>
<dbReference type="PROSITE" id="PS50977">
    <property type="entry name" value="HTH_TETR_2"/>
    <property type="match status" value="1"/>
</dbReference>
<dbReference type="RefSeq" id="WP_078711082.1">
    <property type="nucleotide sequence ID" value="NZ_FUWY01000001.1"/>
</dbReference>
<reference evidence="5" key="1">
    <citation type="submission" date="2017-02" db="EMBL/GenBank/DDBJ databases">
        <authorList>
            <person name="Varghese N."/>
            <person name="Submissions S."/>
        </authorList>
    </citation>
    <scope>NUCLEOTIDE SEQUENCE [LARGE SCALE GENOMIC DNA]</scope>
    <source>
        <strain evidence="5">ATCC 25662</strain>
    </source>
</reference>
<dbReference type="Gene3D" id="1.10.357.10">
    <property type="entry name" value="Tetracycline Repressor, domain 2"/>
    <property type="match status" value="1"/>
</dbReference>
<dbReference type="InterPro" id="IPR023772">
    <property type="entry name" value="DNA-bd_HTH_TetR-type_CS"/>
</dbReference>
<accession>A0A1T4KR17</accession>
<feature type="DNA-binding region" description="H-T-H motif" evidence="2">
    <location>
        <begin position="28"/>
        <end position="47"/>
    </location>
</feature>
<gene>
    <name evidence="4" type="ORF">SAMN02745191_0660</name>
</gene>